<proteinExistence type="predicted"/>
<dbReference type="WBParaSite" id="ASIM_0000710101-mRNA-1">
    <property type="protein sequence ID" value="ASIM_0000710101-mRNA-1"/>
    <property type="gene ID" value="ASIM_0000710101"/>
</dbReference>
<accession>A0A0M3JHI7</accession>
<dbReference type="Proteomes" id="UP000267096">
    <property type="component" value="Unassembled WGS sequence"/>
</dbReference>
<name>A0A0M3JHI7_ANISI</name>
<evidence type="ECO:0000313" key="4">
    <source>
        <dbReference type="WBParaSite" id="ASIM_0000710101-mRNA-1"/>
    </source>
</evidence>
<feature type="compositionally biased region" description="Low complexity" evidence="1">
    <location>
        <begin position="49"/>
        <end position="86"/>
    </location>
</feature>
<gene>
    <name evidence="2" type="ORF">ASIM_LOCUS6872</name>
</gene>
<dbReference type="AlphaFoldDB" id="A0A0M3JHI7"/>
<reference evidence="2 3" key="2">
    <citation type="submission" date="2018-11" db="EMBL/GenBank/DDBJ databases">
        <authorList>
            <consortium name="Pathogen Informatics"/>
        </authorList>
    </citation>
    <scope>NUCLEOTIDE SEQUENCE [LARGE SCALE GENOMIC DNA]</scope>
</reference>
<evidence type="ECO:0000256" key="1">
    <source>
        <dbReference type="SAM" id="MobiDB-lite"/>
    </source>
</evidence>
<sequence length="110" mass="11590">MLTVKAESTCMRAAELTCAAEISRLHLPYELSERKRFQQYRDTVASKALSGNGNNNSTTSKLSGAANHNSSSKISGSSAAHSQSKNVAPHSQSKMSQHIVGGGAARLSIS</sequence>
<evidence type="ECO:0000313" key="2">
    <source>
        <dbReference type="EMBL" id="VDK27990.1"/>
    </source>
</evidence>
<dbReference type="OrthoDB" id="5822128at2759"/>
<keyword evidence="3" id="KW-1185">Reference proteome</keyword>
<evidence type="ECO:0000313" key="3">
    <source>
        <dbReference type="Proteomes" id="UP000267096"/>
    </source>
</evidence>
<feature type="region of interest" description="Disordered" evidence="1">
    <location>
        <begin position="46"/>
        <end position="110"/>
    </location>
</feature>
<protein>
    <submittedName>
        <fullName evidence="4">Cyclin_C domain-containing protein</fullName>
    </submittedName>
</protein>
<dbReference type="EMBL" id="UYRR01015667">
    <property type="protein sequence ID" value="VDK27990.1"/>
    <property type="molecule type" value="Genomic_DNA"/>
</dbReference>
<organism evidence="4">
    <name type="scientific">Anisakis simplex</name>
    <name type="common">Herring worm</name>
    <dbReference type="NCBI Taxonomy" id="6269"/>
    <lineage>
        <taxon>Eukaryota</taxon>
        <taxon>Metazoa</taxon>
        <taxon>Ecdysozoa</taxon>
        <taxon>Nematoda</taxon>
        <taxon>Chromadorea</taxon>
        <taxon>Rhabditida</taxon>
        <taxon>Spirurina</taxon>
        <taxon>Ascaridomorpha</taxon>
        <taxon>Ascaridoidea</taxon>
        <taxon>Anisakidae</taxon>
        <taxon>Anisakis</taxon>
        <taxon>Anisakis simplex complex</taxon>
    </lineage>
</organism>
<reference evidence="4" key="1">
    <citation type="submission" date="2017-02" db="UniProtKB">
        <authorList>
            <consortium name="WormBaseParasite"/>
        </authorList>
    </citation>
    <scope>IDENTIFICATION</scope>
</reference>